<evidence type="ECO:0000313" key="4">
    <source>
        <dbReference type="EMBL" id="CAI4217527.1"/>
    </source>
</evidence>
<evidence type="ECO:0000313" key="5">
    <source>
        <dbReference type="Proteomes" id="UP000838763"/>
    </source>
</evidence>
<reference evidence="4" key="1">
    <citation type="submission" date="2022-11" db="EMBL/GenBank/DDBJ databases">
        <authorList>
            <person name="Scott C."/>
            <person name="Bruce N."/>
        </authorList>
    </citation>
    <scope>NUCLEOTIDE SEQUENCE</scope>
</reference>
<dbReference type="PANTHER" id="PTHR16255">
    <property type="entry name" value="REQUIRED FOR MEIOTIC NUCLEAR DIVISION PROTEIN 1 HOMOLOG"/>
    <property type="match status" value="1"/>
</dbReference>
<dbReference type="Proteomes" id="UP000838763">
    <property type="component" value="Unassembled WGS sequence"/>
</dbReference>
<protein>
    <recommendedName>
        <fullName evidence="3">DUF155 domain-containing protein</fullName>
    </recommendedName>
</protein>
<feature type="region of interest" description="Disordered" evidence="2">
    <location>
        <begin position="100"/>
        <end position="147"/>
    </location>
</feature>
<organism evidence="4 5">
    <name type="scientific">Parascedosporium putredinis</name>
    <dbReference type="NCBI Taxonomy" id="1442378"/>
    <lineage>
        <taxon>Eukaryota</taxon>
        <taxon>Fungi</taxon>
        <taxon>Dikarya</taxon>
        <taxon>Ascomycota</taxon>
        <taxon>Pezizomycotina</taxon>
        <taxon>Sordariomycetes</taxon>
        <taxon>Hypocreomycetidae</taxon>
        <taxon>Microascales</taxon>
        <taxon>Microascaceae</taxon>
        <taxon>Parascedosporium</taxon>
    </lineage>
</organism>
<feature type="region of interest" description="Disordered" evidence="2">
    <location>
        <begin position="32"/>
        <end position="59"/>
    </location>
</feature>
<feature type="domain" description="DUF155" evidence="3">
    <location>
        <begin position="203"/>
        <end position="361"/>
    </location>
</feature>
<accession>A0A9P1MDP3</accession>
<dbReference type="Pfam" id="PF02582">
    <property type="entry name" value="DUF155"/>
    <property type="match status" value="1"/>
</dbReference>
<evidence type="ECO:0000259" key="3">
    <source>
        <dbReference type="Pfam" id="PF02582"/>
    </source>
</evidence>
<dbReference type="GO" id="GO:0070131">
    <property type="term" value="P:positive regulation of mitochondrial translation"/>
    <property type="evidence" value="ECO:0007669"/>
    <property type="project" value="TreeGrafter"/>
</dbReference>
<dbReference type="OrthoDB" id="242766at2759"/>
<dbReference type="InterPro" id="IPR003734">
    <property type="entry name" value="DUF155"/>
</dbReference>
<evidence type="ECO:0000256" key="1">
    <source>
        <dbReference type="ARBA" id="ARBA00008306"/>
    </source>
</evidence>
<dbReference type="GO" id="GO:0005739">
    <property type="term" value="C:mitochondrion"/>
    <property type="evidence" value="ECO:0007669"/>
    <property type="project" value="UniProtKB-ARBA"/>
</dbReference>
<keyword evidence="5" id="KW-1185">Reference proteome</keyword>
<dbReference type="AlphaFoldDB" id="A0A9P1MDP3"/>
<dbReference type="InterPro" id="IPR051624">
    <property type="entry name" value="RMD1/Sad1-interacting"/>
</dbReference>
<evidence type="ECO:0000256" key="2">
    <source>
        <dbReference type="SAM" id="MobiDB-lite"/>
    </source>
</evidence>
<comment type="caution">
    <text evidence="4">The sequence shown here is derived from an EMBL/GenBank/DDBJ whole genome shotgun (WGS) entry which is preliminary data.</text>
</comment>
<dbReference type="PANTHER" id="PTHR16255:SF1">
    <property type="entry name" value="REQUIRED FOR MEIOTIC NUCLEAR DIVISION PROTEIN 1 HOMOLOG"/>
    <property type="match status" value="1"/>
</dbReference>
<gene>
    <name evidence="4" type="ORF">PPNO1_LOCUS7134</name>
</gene>
<name>A0A9P1MDP3_9PEZI</name>
<comment type="similarity">
    <text evidence="1">Belongs to the RMD1/sif2 family.</text>
</comment>
<dbReference type="EMBL" id="CALLCH030000016">
    <property type="protein sequence ID" value="CAI4217527.1"/>
    <property type="molecule type" value="Genomic_DNA"/>
</dbReference>
<proteinExistence type="inferred from homology"/>
<sequence length="426" mass="48368">MAANLRSRRKSIWLSTIAEEWRAFYWIFTSEPRKGPARRPPPPSPLHHRRAADAHDMDPRLDLLPRARLRRSFHPTPAFMPRRRDFFTSNVYLQNKERFERGPSHANSEEASGADVDPAAPGAHPAKRKARTTGPVRDVPRRRRRRRCPSPALISAVCVAEGFNMTAVPRLLSDRGYEIDPDGTGFEAAEVVHARDPETGADIFVFPSGTVVTWSLPTEEIVGYLLEAAEDLHEPSRREAEDLDYVYDRSRDTSLIKDDLVPSRLNTTLAKVAFSSGLARSTKLAVLEADLASYFEQTRSIPSILSQGSRLRLSRAFIHQRRLTDSLPDIFWDSRSELGLEGYYDQVGRALDVNVRIRTLNQRLDYAQDIASVLREMSSERHSTRLEVIIILLIAVEVVFELRREWKEHKAQKAKALEANTVVVTT</sequence>